<feature type="signal peptide" evidence="1">
    <location>
        <begin position="1"/>
        <end position="27"/>
    </location>
</feature>
<protein>
    <recommendedName>
        <fullName evidence="4">Nuclear transport factor 2 family protein</fullName>
    </recommendedName>
</protein>
<gene>
    <name evidence="2" type="ORF">PNQ69_13685</name>
</gene>
<comment type="caution">
    <text evidence="2">The sequence shown here is derived from an EMBL/GenBank/DDBJ whole genome shotgun (WGS) entry which is preliminary data.</text>
</comment>
<dbReference type="RefSeq" id="WP_209231032.1">
    <property type="nucleotide sequence ID" value="NZ_JAGHXG010000011.1"/>
</dbReference>
<evidence type="ECO:0000313" key="2">
    <source>
        <dbReference type="EMBL" id="MDS9993826.1"/>
    </source>
</evidence>
<evidence type="ECO:0000313" key="3">
    <source>
        <dbReference type="Proteomes" id="UP001260534"/>
    </source>
</evidence>
<accession>A0ABU2I6S6</accession>
<evidence type="ECO:0008006" key="4">
    <source>
        <dbReference type="Google" id="ProtNLM"/>
    </source>
</evidence>
<evidence type="ECO:0000256" key="1">
    <source>
        <dbReference type="SAM" id="SignalP"/>
    </source>
</evidence>
<feature type="chain" id="PRO_5047454662" description="Nuclear transport factor 2 family protein" evidence="1">
    <location>
        <begin position="28"/>
        <end position="168"/>
    </location>
</feature>
<sequence length="168" mass="18259">MGHTAQMNIRRLILCLSWLSIAGPAFAGGSRCALHEFTSSRELHRFLSLRAVDVLRQAENSGGGLADLVAPTATFNLGAGDVGRPLGTGIDGARALARAMQADSYRFLGWDSMDMAPNACSEREVDVEVEFIDSQGKRVSHVKFTFEVERVRLGSATGWERSFEAGRL</sequence>
<dbReference type="Proteomes" id="UP001260534">
    <property type="component" value="Unassembled WGS sequence"/>
</dbReference>
<keyword evidence="1" id="KW-0732">Signal</keyword>
<proteinExistence type="predicted"/>
<keyword evidence="3" id="KW-1185">Reference proteome</keyword>
<organism evidence="2 3">
    <name type="scientific">Xanthomonas hawaiiensis</name>
    <dbReference type="NCBI Taxonomy" id="3003247"/>
    <lineage>
        <taxon>Bacteria</taxon>
        <taxon>Pseudomonadati</taxon>
        <taxon>Pseudomonadota</taxon>
        <taxon>Gammaproteobacteria</taxon>
        <taxon>Lysobacterales</taxon>
        <taxon>Lysobacteraceae</taxon>
        <taxon>Xanthomonas</taxon>
    </lineage>
</organism>
<dbReference type="EMBL" id="JAQMHB010000001">
    <property type="protein sequence ID" value="MDS9993826.1"/>
    <property type="molecule type" value="Genomic_DNA"/>
</dbReference>
<reference evidence="2 3" key="1">
    <citation type="submission" date="2023-01" db="EMBL/GenBank/DDBJ databases">
        <title>Xanthomonas hawaiianensis sp. nov. isolated from Araceae family in Hawaii.</title>
        <authorList>
            <person name="Chunag S.-C."/>
            <person name="Dobhal S."/>
            <person name="Alvarez A."/>
            <person name="Arif M."/>
        </authorList>
    </citation>
    <scope>NUCLEOTIDE SEQUENCE [LARGE SCALE GENOMIC DNA]</scope>
    <source>
        <strain evidence="2 3">A2111</strain>
    </source>
</reference>
<name>A0ABU2I6S6_9XANT</name>